<evidence type="ECO:0000313" key="3">
    <source>
        <dbReference type="Proteomes" id="UP001597073"/>
    </source>
</evidence>
<dbReference type="EMBL" id="JBHTIA010000009">
    <property type="protein sequence ID" value="MFD0765860.1"/>
    <property type="molecule type" value="Genomic_DNA"/>
</dbReference>
<dbReference type="Proteomes" id="UP001597073">
    <property type="component" value="Unassembled WGS sequence"/>
</dbReference>
<dbReference type="InterPro" id="IPR056094">
    <property type="entry name" value="DUF7677"/>
</dbReference>
<name>A0ABW2ZI04_9SPHI</name>
<evidence type="ECO:0000259" key="1">
    <source>
        <dbReference type="Pfam" id="PF24725"/>
    </source>
</evidence>
<organism evidence="2 3">
    <name type="scientific">Mucilaginibacter lutimaris</name>
    <dbReference type="NCBI Taxonomy" id="931629"/>
    <lineage>
        <taxon>Bacteria</taxon>
        <taxon>Pseudomonadati</taxon>
        <taxon>Bacteroidota</taxon>
        <taxon>Sphingobacteriia</taxon>
        <taxon>Sphingobacteriales</taxon>
        <taxon>Sphingobacteriaceae</taxon>
        <taxon>Mucilaginibacter</taxon>
    </lineage>
</organism>
<reference evidence="3" key="1">
    <citation type="journal article" date="2019" name="Int. J. Syst. Evol. Microbiol.">
        <title>The Global Catalogue of Microorganisms (GCM) 10K type strain sequencing project: providing services to taxonomists for standard genome sequencing and annotation.</title>
        <authorList>
            <consortium name="The Broad Institute Genomics Platform"/>
            <consortium name="The Broad Institute Genome Sequencing Center for Infectious Disease"/>
            <person name="Wu L."/>
            <person name="Ma J."/>
        </authorList>
    </citation>
    <scope>NUCLEOTIDE SEQUENCE [LARGE SCALE GENOMIC DNA]</scope>
    <source>
        <strain evidence="3">CCUG 60742</strain>
    </source>
</reference>
<dbReference type="Pfam" id="PF24725">
    <property type="entry name" value="DUF7677"/>
    <property type="match status" value="1"/>
</dbReference>
<accession>A0ABW2ZI04</accession>
<comment type="caution">
    <text evidence="2">The sequence shown here is derived from an EMBL/GenBank/DDBJ whole genome shotgun (WGS) entry which is preliminary data.</text>
</comment>
<evidence type="ECO:0000313" key="2">
    <source>
        <dbReference type="EMBL" id="MFD0765860.1"/>
    </source>
</evidence>
<sequence length="106" mass="11996">MKLSNSFSGALRTFAYFMASGSQYTLKGIDYISLYGNEPSAIEQVYAIFANVIELDNNGKVLNAKYAEKRATDYLRAYCDPSFKVDPPYEDWEIALHEPPPLKDQV</sequence>
<feature type="domain" description="DUF7677" evidence="1">
    <location>
        <begin position="2"/>
        <end position="97"/>
    </location>
</feature>
<keyword evidence="3" id="KW-1185">Reference proteome</keyword>
<dbReference type="RefSeq" id="WP_377143246.1">
    <property type="nucleotide sequence ID" value="NZ_JBHTIA010000009.1"/>
</dbReference>
<protein>
    <recommendedName>
        <fullName evidence="1">DUF7677 domain-containing protein</fullName>
    </recommendedName>
</protein>
<gene>
    <name evidence="2" type="ORF">ACFQZI_13445</name>
</gene>
<proteinExistence type="predicted"/>